<evidence type="ECO:0000256" key="3">
    <source>
        <dbReference type="ARBA" id="ARBA00022801"/>
    </source>
</evidence>
<protein>
    <submittedName>
        <fullName evidence="6">HK97 family phage prohead protease</fullName>
    </submittedName>
</protein>
<name>A0ABT2TU60_9FIRM</name>
<gene>
    <name evidence="6" type="ORF">OCV61_10200</name>
</gene>
<dbReference type="RefSeq" id="WP_262582787.1">
    <property type="nucleotide sequence ID" value="NZ_JAOQJL010000018.1"/>
</dbReference>
<evidence type="ECO:0000313" key="7">
    <source>
        <dbReference type="Proteomes" id="UP001652409"/>
    </source>
</evidence>
<feature type="domain" description="Prohead serine protease" evidence="5">
    <location>
        <begin position="80"/>
        <end position="184"/>
    </location>
</feature>
<reference evidence="6 7" key="1">
    <citation type="journal article" date="2021" name="ISME Commun">
        <title>Automated analysis of genomic sequences facilitates high-throughput and comprehensive description of bacteria.</title>
        <authorList>
            <person name="Hitch T.C.A."/>
        </authorList>
    </citation>
    <scope>NUCLEOTIDE SEQUENCE [LARGE SCALE GENOMIC DNA]</scope>
    <source>
        <strain evidence="6 7">Sanger_23</strain>
    </source>
</reference>
<dbReference type="GO" id="GO:0008233">
    <property type="term" value="F:peptidase activity"/>
    <property type="evidence" value="ECO:0007669"/>
    <property type="project" value="UniProtKB-KW"/>
</dbReference>
<dbReference type="Proteomes" id="UP001652409">
    <property type="component" value="Unassembled WGS sequence"/>
</dbReference>
<proteinExistence type="predicted"/>
<keyword evidence="3" id="KW-0378">Hydrolase</keyword>
<keyword evidence="1" id="KW-1188">Viral release from host cell</keyword>
<evidence type="ECO:0000256" key="2">
    <source>
        <dbReference type="ARBA" id="ARBA00022670"/>
    </source>
</evidence>
<keyword evidence="7" id="KW-1185">Reference proteome</keyword>
<dbReference type="GO" id="GO:0006508">
    <property type="term" value="P:proteolysis"/>
    <property type="evidence" value="ECO:0007669"/>
    <property type="project" value="UniProtKB-KW"/>
</dbReference>
<evidence type="ECO:0000259" key="5">
    <source>
        <dbReference type="Pfam" id="PF04586"/>
    </source>
</evidence>
<organism evidence="6 7">
    <name type="scientific">Blautia ammoniilytica</name>
    <dbReference type="NCBI Taxonomy" id="2981782"/>
    <lineage>
        <taxon>Bacteria</taxon>
        <taxon>Bacillati</taxon>
        <taxon>Bacillota</taxon>
        <taxon>Clostridia</taxon>
        <taxon>Lachnospirales</taxon>
        <taxon>Lachnospiraceae</taxon>
        <taxon>Blautia</taxon>
    </lineage>
</organism>
<evidence type="ECO:0000256" key="1">
    <source>
        <dbReference type="ARBA" id="ARBA00022612"/>
    </source>
</evidence>
<keyword evidence="2 6" id="KW-0645">Protease</keyword>
<feature type="region of interest" description="Disordered" evidence="4">
    <location>
        <begin position="1"/>
        <end position="25"/>
    </location>
</feature>
<accession>A0ABT2TU60</accession>
<evidence type="ECO:0000256" key="4">
    <source>
        <dbReference type="SAM" id="MobiDB-lite"/>
    </source>
</evidence>
<dbReference type="InterPro" id="IPR054613">
    <property type="entry name" value="Peptidase_S78_dom"/>
</dbReference>
<dbReference type="EMBL" id="JAOQJL010000018">
    <property type="protein sequence ID" value="MCU6765778.1"/>
    <property type="molecule type" value="Genomic_DNA"/>
</dbReference>
<evidence type="ECO:0000313" key="6">
    <source>
        <dbReference type="EMBL" id="MCU6765778.1"/>
    </source>
</evidence>
<comment type="caution">
    <text evidence="6">The sequence shown here is derived from an EMBL/GenBank/DDBJ whole genome shotgun (WGS) entry which is preliminary data.</text>
</comment>
<sequence>MMTRAHSPETEKKVSQHQAKDRNRGLRELRGSIRALEGDGNERTFELSFSSEEPYTRWFGQEILDHSEGCVDLTRLNEIGCVLFNHDRDEVIGKITKAWIDNGRGMATIEFDSDEASEVIYQKVKGGTLKGVSVGYLVDDWEEVMPNKTSTDGRFMGPCSIAKKWAPYEISIVSVPADPTVGVGREMEEKSEPGTQDIPLDIYERQLQINKNRMEVKENDD</sequence>
<dbReference type="Pfam" id="PF04586">
    <property type="entry name" value="Peptidase_S78"/>
    <property type="match status" value="1"/>
</dbReference>